<name>A0A168L5X9_9BACL</name>
<dbReference type="OrthoDB" id="2381664at2"/>
<gene>
    <name evidence="3" type="ORF">PGLA_10720</name>
</gene>
<organism evidence="3 4">
    <name type="scientific">Paenibacillus glacialis</name>
    <dbReference type="NCBI Taxonomy" id="494026"/>
    <lineage>
        <taxon>Bacteria</taxon>
        <taxon>Bacillati</taxon>
        <taxon>Bacillota</taxon>
        <taxon>Bacilli</taxon>
        <taxon>Bacillales</taxon>
        <taxon>Paenibacillaceae</taxon>
        <taxon>Paenibacillus</taxon>
    </lineage>
</organism>
<evidence type="ECO:0000313" key="4">
    <source>
        <dbReference type="Proteomes" id="UP000076967"/>
    </source>
</evidence>
<protein>
    <submittedName>
        <fullName evidence="3">Uncharacterized protein</fullName>
    </submittedName>
</protein>
<evidence type="ECO:0000256" key="2">
    <source>
        <dbReference type="SAM" id="SignalP"/>
    </source>
</evidence>
<evidence type="ECO:0000256" key="1">
    <source>
        <dbReference type="SAM" id="MobiDB-lite"/>
    </source>
</evidence>
<dbReference type="AlphaFoldDB" id="A0A168L5X9"/>
<proteinExistence type="predicted"/>
<feature type="chain" id="PRO_5039648162" evidence="2">
    <location>
        <begin position="21"/>
        <end position="179"/>
    </location>
</feature>
<reference evidence="3 4" key="1">
    <citation type="submission" date="2016-03" db="EMBL/GenBank/DDBJ databases">
        <title>Draft genome sequence of Paenibacillus glacialis DSM 22343.</title>
        <authorList>
            <person name="Shin S.-K."/>
            <person name="Yi H."/>
        </authorList>
    </citation>
    <scope>NUCLEOTIDE SEQUENCE [LARGE SCALE GENOMIC DNA]</scope>
    <source>
        <strain evidence="3 4">DSM 22343</strain>
    </source>
</reference>
<dbReference type="Proteomes" id="UP000076967">
    <property type="component" value="Unassembled WGS sequence"/>
</dbReference>
<sequence length="179" mass="18474">MNKAWKVVTAAVLFSSVAWVGSILNTTASGAGSTTQPGTSDDPVVTKSYVDQQIQKALGGGTTTTPTPVPPTTPTPVPPNPTDNGNSSANALVVVDVKPGQTLLANAGTEFIVRNGKAIIYSPDANGVPDLTAGLDIKNGQSVVTNHLLSFPREGRGITVQEGQKYGLVVMVRGSYTIQ</sequence>
<keyword evidence="4" id="KW-1185">Reference proteome</keyword>
<dbReference type="EMBL" id="LVJH01000017">
    <property type="protein sequence ID" value="OAB42921.1"/>
    <property type="molecule type" value="Genomic_DNA"/>
</dbReference>
<feature type="compositionally biased region" description="Pro residues" evidence="1">
    <location>
        <begin position="67"/>
        <end position="81"/>
    </location>
</feature>
<keyword evidence="2" id="KW-0732">Signal</keyword>
<accession>A0A168L5X9</accession>
<evidence type="ECO:0000313" key="3">
    <source>
        <dbReference type="EMBL" id="OAB42921.1"/>
    </source>
</evidence>
<feature type="region of interest" description="Disordered" evidence="1">
    <location>
        <begin position="58"/>
        <end position="88"/>
    </location>
</feature>
<feature type="signal peptide" evidence="2">
    <location>
        <begin position="1"/>
        <end position="20"/>
    </location>
</feature>
<dbReference type="RefSeq" id="WP_068532373.1">
    <property type="nucleotide sequence ID" value="NZ_LVJH01000017.1"/>
</dbReference>
<comment type="caution">
    <text evidence="3">The sequence shown here is derived from an EMBL/GenBank/DDBJ whole genome shotgun (WGS) entry which is preliminary data.</text>
</comment>
<dbReference type="STRING" id="494026.PGLA_10720"/>